<reference evidence="7 8" key="1">
    <citation type="submission" date="2016-10" db="EMBL/GenBank/DDBJ databases">
        <authorList>
            <person name="de Groot N.N."/>
        </authorList>
    </citation>
    <scope>NUCLEOTIDE SEQUENCE [LARGE SCALE GENOMIC DNA]</scope>
    <source>
        <strain evidence="7 8">S5-249</strain>
    </source>
</reference>
<dbReference type="PROSITE" id="PS50977">
    <property type="entry name" value="HTH_TETR_2"/>
    <property type="match status" value="1"/>
</dbReference>
<dbReference type="AlphaFoldDB" id="A0A1I6KBS2"/>
<keyword evidence="1" id="KW-0805">Transcription regulation</keyword>
<feature type="region of interest" description="Disordered" evidence="5">
    <location>
        <begin position="1"/>
        <end position="20"/>
    </location>
</feature>
<dbReference type="STRING" id="1166337.SAMN05192580_1550"/>
<dbReference type="GO" id="GO:0000976">
    <property type="term" value="F:transcription cis-regulatory region binding"/>
    <property type="evidence" value="ECO:0007669"/>
    <property type="project" value="TreeGrafter"/>
</dbReference>
<evidence type="ECO:0000259" key="6">
    <source>
        <dbReference type="PROSITE" id="PS50977"/>
    </source>
</evidence>
<evidence type="ECO:0000256" key="5">
    <source>
        <dbReference type="SAM" id="MobiDB-lite"/>
    </source>
</evidence>
<feature type="DNA-binding region" description="H-T-H motif" evidence="4">
    <location>
        <begin position="42"/>
        <end position="61"/>
    </location>
</feature>
<keyword evidence="3" id="KW-0804">Transcription</keyword>
<feature type="domain" description="HTH tetR-type" evidence="6">
    <location>
        <begin position="19"/>
        <end position="79"/>
    </location>
</feature>
<dbReference type="EMBL" id="FOZG01000001">
    <property type="protein sequence ID" value="SFR88692.1"/>
    <property type="molecule type" value="Genomic_DNA"/>
</dbReference>
<dbReference type="InterPro" id="IPR001647">
    <property type="entry name" value="HTH_TetR"/>
</dbReference>
<sequence length="212" mass="22543">MSASATASNARPGGRPRDGAIDHVVREAARRLLAERGYRALTFETLARETGVPRSMIYRRWPTKTHLANEIAVGGEASFADVIAGGGLEPQMAGLIRQIFARYQVASIAAASVGVIADTQGDRALQAELRGEAEAINRAALRGIVAAGQQAGTIRMDVDGDVLFDMIVGGIVYRTLFSLQPAPSEYVADYTRRIVASIAAPAPPVLSPRQDD</sequence>
<dbReference type="Pfam" id="PF16859">
    <property type="entry name" value="TetR_C_11"/>
    <property type="match status" value="1"/>
</dbReference>
<accession>A0A1I6KBS2</accession>
<dbReference type="PRINTS" id="PR00455">
    <property type="entry name" value="HTHTETR"/>
</dbReference>
<organism evidence="7 8">
    <name type="scientific">Sphingomonas jatrophae</name>
    <dbReference type="NCBI Taxonomy" id="1166337"/>
    <lineage>
        <taxon>Bacteria</taxon>
        <taxon>Pseudomonadati</taxon>
        <taxon>Pseudomonadota</taxon>
        <taxon>Alphaproteobacteria</taxon>
        <taxon>Sphingomonadales</taxon>
        <taxon>Sphingomonadaceae</taxon>
        <taxon>Sphingomonas</taxon>
    </lineage>
</organism>
<dbReference type="GO" id="GO:0003700">
    <property type="term" value="F:DNA-binding transcription factor activity"/>
    <property type="evidence" value="ECO:0007669"/>
    <property type="project" value="TreeGrafter"/>
</dbReference>
<evidence type="ECO:0000256" key="4">
    <source>
        <dbReference type="PROSITE-ProRule" id="PRU00335"/>
    </source>
</evidence>
<dbReference type="InterPro" id="IPR036271">
    <property type="entry name" value="Tet_transcr_reg_TetR-rel_C_sf"/>
</dbReference>
<name>A0A1I6KBS2_9SPHN</name>
<dbReference type="SUPFAM" id="SSF48498">
    <property type="entry name" value="Tetracyclin repressor-like, C-terminal domain"/>
    <property type="match status" value="1"/>
</dbReference>
<dbReference type="Proteomes" id="UP000198824">
    <property type="component" value="Unassembled WGS sequence"/>
</dbReference>
<dbReference type="SUPFAM" id="SSF46689">
    <property type="entry name" value="Homeodomain-like"/>
    <property type="match status" value="1"/>
</dbReference>
<evidence type="ECO:0000256" key="2">
    <source>
        <dbReference type="ARBA" id="ARBA00023125"/>
    </source>
</evidence>
<dbReference type="InterPro" id="IPR009057">
    <property type="entry name" value="Homeodomain-like_sf"/>
</dbReference>
<dbReference type="Gene3D" id="1.10.357.10">
    <property type="entry name" value="Tetracycline Repressor, domain 2"/>
    <property type="match status" value="1"/>
</dbReference>
<evidence type="ECO:0000313" key="8">
    <source>
        <dbReference type="Proteomes" id="UP000198824"/>
    </source>
</evidence>
<dbReference type="Gene3D" id="1.10.10.60">
    <property type="entry name" value="Homeodomain-like"/>
    <property type="match status" value="1"/>
</dbReference>
<dbReference type="OrthoDB" id="9796019at2"/>
<dbReference type="PANTHER" id="PTHR30055:SF148">
    <property type="entry name" value="TETR-FAMILY TRANSCRIPTIONAL REGULATOR"/>
    <property type="match status" value="1"/>
</dbReference>
<evidence type="ECO:0000313" key="7">
    <source>
        <dbReference type="EMBL" id="SFR88692.1"/>
    </source>
</evidence>
<gene>
    <name evidence="7" type="ORF">SAMN05192580_1550</name>
</gene>
<keyword evidence="2 4" id="KW-0238">DNA-binding</keyword>
<protein>
    <submittedName>
        <fullName evidence="7">Transcriptional regulator, TetR family</fullName>
    </submittedName>
</protein>
<dbReference type="PANTHER" id="PTHR30055">
    <property type="entry name" value="HTH-TYPE TRANSCRIPTIONAL REGULATOR RUTR"/>
    <property type="match status" value="1"/>
</dbReference>
<dbReference type="RefSeq" id="WP_093312976.1">
    <property type="nucleotide sequence ID" value="NZ_FOZG01000001.1"/>
</dbReference>
<dbReference type="Pfam" id="PF00440">
    <property type="entry name" value="TetR_N"/>
    <property type="match status" value="1"/>
</dbReference>
<keyword evidence="8" id="KW-1185">Reference proteome</keyword>
<evidence type="ECO:0000256" key="1">
    <source>
        <dbReference type="ARBA" id="ARBA00023015"/>
    </source>
</evidence>
<dbReference type="InterPro" id="IPR011075">
    <property type="entry name" value="TetR_C"/>
</dbReference>
<proteinExistence type="predicted"/>
<evidence type="ECO:0000256" key="3">
    <source>
        <dbReference type="ARBA" id="ARBA00023163"/>
    </source>
</evidence>
<dbReference type="InterPro" id="IPR050109">
    <property type="entry name" value="HTH-type_TetR-like_transc_reg"/>
</dbReference>